<organism evidence="3 4">
    <name type="scientific">Geobacter hydrogenophilus</name>
    <dbReference type="NCBI Taxonomy" id="40983"/>
    <lineage>
        <taxon>Bacteria</taxon>
        <taxon>Pseudomonadati</taxon>
        <taxon>Thermodesulfobacteriota</taxon>
        <taxon>Desulfuromonadia</taxon>
        <taxon>Geobacterales</taxon>
        <taxon>Geobacteraceae</taxon>
        <taxon>Geobacter</taxon>
    </lineage>
</organism>
<dbReference type="GO" id="GO:0016740">
    <property type="term" value="F:transferase activity"/>
    <property type="evidence" value="ECO:0007669"/>
    <property type="project" value="UniProtKB-KW"/>
</dbReference>
<dbReference type="Proteomes" id="UP001144352">
    <property type="component" value="Unassembled WGS sequence"/>
</dbReference>
<evidence type="ECO:0000313" key="3">
    <source>
        <dbReference type="EMBL" id="GLI39690.1"/>
    </source>
</evidence>
<name>A0A9W6LE57_9BACT</name>
<proteinExistence type="inferred from homology"/>
<comment type="similarity">
    <text evidence="1">Belongs to the glycosyltransferase 2 family. WaaE/KdtX subfamily.</text>
</comment>
<dbReference type="SUPFAM" id="SSF53448">
    <property type="entry name" value="Nucleotide-diphospho-sugar transferases"/>
    <property type="match status" value="1"/>
</dbReference>
<reference evidence="3" key="1">
    <citation type="submission" date="2022-12" db="EMBL/GenBank/DDBJ databases">
        <title>Reference genome sequencing for broad-spectrum identification of bacterial and archaeal isolates by mass spectrometry.</title>
        <authorList>
            <person name="Sekiguchi Y."/>
            <person name="Tourlousse D.M."/>
        </authorList>
    </citation>
    <scope>NUCLEOTIDE SEQUENCE</scope>
    <source>
        <strain evidence="3">H2</strain>
    </source>
</reference>
<protein>
    <submittedName>
        <fullName evidence="3">Glycosyl transferase</fullName>
    </submittedName>
</protein>
<dbReference type="Pfam" id="PF00535">
    <property type="entry name" value="Glycos_transf_2"/>
    <property type="match status" value="1"/>
</dbReference>
<dbReference type="InterPro" id="IPR029044">
    <property type="entry name" value="Nucleotide-diphossugar_trans"/>
</dbReference>
<dbReference type="EMBL" id="BSDS01000002">
    <property type="protein sequence ID" value="GLI39690.1"/>
    <property type="molecule type" value="Genomic_DNA"/>
</dbReference>
<gene>
    <name evidence="3" type="ORF">GHYDROH2_31910</name>
</gene>
<dbReference type="PANTHER" id="PTHR43630:SF2">
    <property type="entry name" value="GLYCOSYLTRANSFERASE"/>
    <property type="match status" value="1"/>
</dbReference>
<feature type="domain" description="Glycosyltransferase 2-like" evidence="2">
    <location>
        <begin position="4"/>
        <end position="120"/>
    </location>
</feature>
<keyword evidence="4" id="KW-1185">Reference proteome</keyword>
<keyword evidence="3" id="KW-0808">Transferase</keyword>
<dbReference type="PANTHER" id="PTHR43630">
    <property type="entry name" value="POLY-BETA-1,6-N-ACETYL-D-GLUCOSAMINE SYNTHASE"/>
    <property type="match status" value="1"/>
</dbReference>
<evidence type="ECO:0000313" key="4">
    <source>
        <dbReference type="Proteomes" id="UP001144352"/>
    </source>
</evidence>
<sequence length="253" mass="29227">MKISAVIIAKDEEKHLPDCLASLDWADEIVVVDSGSNDRTPEICRSHPKVRYFEREWEGFGRQKNFAVDQAVNDWVFNIDADERVSPELRAAILSADPARFDGFRVARENYFGSRWIRHCGWYPDYNLRFYNRQRCRFAERLVHEAVECRGPVGTLQGNLIHYTYEGIGDYLRRMDRYSSLAAEELVKSGKSSGVLGLIGRPLFTFFKMYVLKRGMLEGYHGFLLSALYACYTFSKYAKAIELTRKVCDSQRG</sequence>
<dbReference type="AlphaFoldDB" id="A0A9W6LE57"/>
<accession>A0A9W6LE57</accession>
<dbReference type="InterPro" id="IPR001173">
    <property type="entry name" value="Glyco_trans_2-like"/>
</dbReference>
<dbReference type="Gene3D" id="3.90.550.10">
    <property type="entry name" value="Spore Coat Polysaccharide Biosynthesis Protein SpsA, Chain A"/>
    <property type="match status" value="1"/>
</dbReference>
<dbReference type="RefSeq" id="WP_214184531.1">
    <property type="nucleotide sequence ID" value="NZ_BSDS01000002.1"/>
</dbReference>
<dbReference type="CDD" id="cd02511">
    <property type="entry name" value="Beta4Glucosyltransferase"/>
    <property type="match status" value="1"/>
</dbReference>
<evidence type="ECO:0000256" key="1">
    <source>
        <dbReference type="ARBA" id="ARBA00038494"/>
    </source>
</evidence>
<comment type="caution">
    <text evidence="3">The sequence shown here is derived from an EMBL/GenBank/DDBJ whole genome shotgun (WGS) entry which is preliminary data.</text>
</comment>
<evidence type="ECO:0000259" key="2">
    <source>
        <dbReference type="Pfam" id="PF00535"/>
    </source>
</evidence>